<sequence length="611" mass="68863">MSCMALTCPCEDQMRQLTALVQCLHLQWRNMFDRASLAILDRLDYAIRLLEAPPRVYCTSHSQLNPNTGSASTTIPTGDGTPAVALNGEGQDLDPALATGDTLAWATDSPDTDRGHHGRPYINHAASADALIHNSWPACTHVLEWPIFEGRVKPDFIKPPLNDSSPRVAHPLSPKPRGQRTERQTRAWKPSTSAARIHEDDICELVKGFLRNVHTKNPILDPLALLELTRNVAEEGFAWDNSSCLVLIASALGSLATTWNTAIPTEGESSLEDAVTYPLAEAYYTAARKRLGLLDNSIVAAQCWFVTGMYEMYSMRPLAAWSSFNRACNGVHLYLRMKHQDSQQQVVARPEQCLHWSSLKSECELREELVLPPSGLATIGYPGDFPSPPPGSTLNVEGGAATTERTEWEYVHEHSWYYYLSDVAYRRIANYTTTMLYSMPNEQWLKMGVRRLHRIAEELDNQTMQWWKHIPGSPGPSLLEDTDELTFMLRLDYVDLRERIWRPFLYLALHGTPTQDEMPVVSSTVKTCLDMSFEMLQGARLKHRHHGLWLTVRCMFAKALLIIAAGKSGRVAIRSDWLEHVNSFQTYLKYWEDEASDLGAMRLALSELLGR</sequence>
<dbReference type="GeneID" id="27334154"/>
<evidence type="ECO:0000313" key="2">
    <source>
        <dbReference type="EMBL" id="KIW14289.1"/>
    </source>
</evidence>
<dbReference type="HOGENOM" id="CLU_004835_2_0_1"/>
<dbReference type="STRING" id="91928.A0A0D2BSN5"/>
<accession>A0A0D2BSN5</accession>
<dbReference type="InterPro" id="IPR053181">
    <property type="entry name" value="EcdB-like_regulator"/>
</dbReference>
<protein>
    <recommendedName>
        <fullName evidence="4">Transcription factor domain-containing protein</fullName>
    </recommendedName>
</protein>
<dbReference type="Proteomes" id="UP000053328">
    <property type="component" value="Unassembled WGS sequence"/>
</dbReference>
<evidence type="ECO:0000313" key="3">
    <source>
        <dbReference type="Proteomes" id="UP000053328"/>
    </source>
</evidence>
<dbReference type="EMBL" id="KN847496">
    <property type="protein sequence ID" value="KIW14289.1"/>
    <property type="molecule type" value="Genomic_DNA"/>
</dbReference>
<keyword evidence="3" id="KW-1185">Reference proteome</keyword>
<dbReference type="RefSeq" id="XP_016234505.1">
    <property type="nucleotide sequence ID" value="XM_016381403.1"/>
</dbReference>
<dbReference type="CDD" id="cd12148">
    <property type="entry name" value="fungal_TF_MHR"/>
    <property type="match status" value="1"/>
</dbReference>
<dbReference type="PANTHER" id="PTHR47785">
    <property type="entry name" value="ZN(II)2CYS6 TRANSCRIPTION FACTOR (EUROFUNG)-RELATED-RELATED"/>
    <property type="match status" value="1"/>
</dbReference>
<dbReference type="OrthoDB" id="4356994at2759"/>
<feature type="region of interest" description="Disordered" evidence="1">
    <location>
        <begin position="158"/>
        <end position="191"/>
    </location>
</feature>
<proteinExistence type="predicted"/>
<evidence type="ECO:0000256" key="1">
    <source>
        <dbReference type="SAM" id="MobiDB-lite"/>
    </source>
</evidence>
<gene>
    <name evidence="2" type="ORF">PV08_07071</name>
</gene>
<reference evidence="2 3" key="1">
    <citation type="submission" date="2015-01" db="EMBL/GenBank/DDBJ databases">
        <title>The Genome Sequence of Exophiala spinifera CBS89968.</title>
        <authorList>
            <consortium name="The Broad Institute Genomics Platform"/>
            <person name="Cuomo C."/>
            <person name="de Hoog S."/>
            <person name="Gorbushina A."/>
            <person name="Stielow B."/>
            <person name="Teixiera M."/>
            <person name="Abouelleil A."/>
            <person name="Chapman S.B."/>
            <person name="Priest M."/>
            <person name="Young S.K."/>
            <person name="Wortman J."/>
            <person name="Nusbaum C."/>
            <person name="Birren B."/>
        </authorList>
    </citation>
    <scope>NUCLEOTIDE SEQUENCE [LARGE SCALE GENOMIC DNA]</scope>
    <source>
        <strain evidence="2 3">CBS 89968</strain>
    </source>
</reference>
<dbReference type="AlphaFoldDB" id="A0A0D2BSN5"/>
<organism evidence="2 3">
    <name type="scientific">Exophiala spinifera</name>
    <dbReference type="NCBI Taxonomy" id="91928"/>
    <lineage>
        <taxon>Eukaryota</taxon>
        <taxon>Fungi</taxon>
        <taxon>Dikarya</taxon>
        <taxon>Ascomycota</taxon>
        <taxon>Pezizomycotina</taxon>
        <taxon>Eurotiomycetes</taxon>
        <taxon>Chaetothyriomycetidae</taxon>
        <taxon>Chaetothyriales</taxon>
        <taxon>Herpotrichiellaceae</taxon>
        <taxon>Exophiala</taxon>
    </lineage>
</organism>
<evidence type="ECO:0008006" key="4">
    <source>
        <dbReference type="Google" id="ProtNLM"/>
    </source>
</evidence>
<name>A0A0D2BSN5_9EURO</name>
<dbReference type="PANTHER" id="PTHR47785:SF5">
    <property type="entry name" value="ZN(II)2CYS6 TRANSCRIPTION FACTOR (EUROFUNG)"/>
    <property type="match status" value="1"/>
</dbReference>
<dbReference type="VEuPathDB" id="FungiDB:PV08_07071"/>